<dbReference type="GO" id="GO:0030276">
    <property type="term" value="F:clathrin binding"/>
    <property type="evidence" value="ECO:0007669"/>
    <property type="project" value="TreeGrafter"/>
</dbReference>
<dbReference type="RefSeq" id="XP_030056685.1">
    <property type="nucleotide sequence ID" value="XM_030200825.1"/>
</dbReference>
<feature type="region of interest" description="Disordered" evidence="2">
    <location>
        <begin position="103"/>
        <end position="125"/>
    </location>
</feature>
<name>A0A6P7Y0W4_9AMPH</name>
<dbReference type="InterPro" id="IPR035892">
    <property type="entry name" value="C2_domain_sf"/>
</dbReference>
<dbReference type="GO" id="GO:0030672">
    <property type="term" value="C:synaptic vesicle membrane"/>
    <property type="evidence" value="ECO:0007669"/>
    <property type="project" value="TreeGrafter"/>
</dbReference>
<dbReference type="Gene3D" id="2.60.40.150">
    <property type="entry name" value="C2 domain"/>
    <property type="match status" value="2"/>
</dbReference>
<keyword evidence="4" id="KW-1185">Reference proteome</keyword>
<dbReference type="GO" id="GO:0005886">
    <property type="term" value="C:plasma membrane"/>
    <property type="evidence" value="ECO:0007669"/>
    <property type="project" value="TreeGrafter"/>
</dbReference>
<feature type="compositionally biased region" description="Polar residues" evidence="2">
    <location>
        <begin position="51"/>
        <end position="70"/>
    </location>
</feature>
<accession>A0A6P7Y0W4</accession>
<reference evidence="5" key="1">
    <citation type="submission" date="2025-08" db="UniProtKB">
        <authorList>
            <consortium name="RefSeq"/>
        </authorList>
    </citation>
    <scope>IDENTIFICATION</scope>
</reference>
<dbReference type="FunFam" id="2.60.40.150:FF:000101">
    <property type="entry name" value="Synaptotagmin 13"/>
    <property type="match status" value="1"/>
</dbReference>
<dbReference type="Pfam" id="PF00168">
    <property type="entry name" value="C2"/>
    <property type="match status" value="2"/>
</dbReference>
<dbReference type="GO" id="GO:0005544">
    <property type="term" value="F:calcium-dependent phospholipid binding"/>
    <property type="evidence" value="ECO:0007669"/>
    <property type="project" value="TreeGrafter"/>
</dbReference>
<dbReference type="InterPro" id="IPR000008">
    <property type="entry name" value="C2_dom"/>
</dbReference>
<organism evidence="4 5">
    <name type="scientific">Microcaecilia unicolor</name>
    <dbReference type="NCBI Taxonomy" id="1415580"/>
    <lineage>
        <taxon>Eukaryota</taxon>
        <taxon>Metazoa</taxon>
        <taxon>Chordata</taxon>
        <taxon>Craniata</taxon>
        <taxon>Vertebrata</taxon>
        <taxon>Euteleostomi</taxon>
        <taxon>Amphibia</taxon>
        <taxon>Gymnophiona</taxon>
        <taxon>Siphonopidae</taxon>
        <taxon>Microcaecilia</taxon>
    </lineage>
</organism>
<dbReference type="GeneID" id="115468812"/>
<evidence type="ECO:0000256" key="1">
    <source>
        <dbReference type="ARBA" id="ARBA00006996"/>
    </source>
</evidence>
<dbReference type="FunCoup" id="A0A6P7Y0W4">
    <property type="interactions" value="193"/>
</dbReference>
<dbReference type="KEGG" id="muo:115468812"/>
<feature type="domain" description="C2" evidence="3">
    <location>
        <begin position="158"/>
        <end position="280"/>
    </location>
</feature>
<dbReference type="PROSITE" id="PS50004">
    <property type="entry name" value="C2"/>
    <property type="match status" value="2"/>
</dbReference>
<evidence type="ECO:0000313" key="4">
    <source>
        <dbReference type="Proteomes" id="UP000515156"/>
    </source>
</evidence>
<proteinExistence type="inferred from homology"/>
<dbReference type="GO" id="GO:0048488">
    <property type="term" value="P:synaptic vesicle endocytosis"/>
    <property type="evidence" value="ECO:0007669"/>
    <property type="project" value="TreeGrafter"/>
</dbReference>
<dbReference type="AlphaFoldDB" id="A0A6P7Y0W4"/>
<evidence type="ECO:0000313" key="5">
    <source>
        <dbReference type="RefSeq" id="XP_030056685.1"/>
    </source>
</evidence>
<protein>
    <submittedName>
        <fullName evidence="5">Synaptotagmin-13 isoform X1</fullName>
    </submittedName>
</protein>
<evidence type="ECO:0000259" key="3">
    <source>
        <dbReference type="PROSITE" id="PS50004"/>
    </source>
</evidence>
<comment type="similarity">
    <text evidence="1">Belongs to the synaptotagmin family.</text>
</comment>
<dbReference type="SUPFAM" id="SSF49562">
    <property type="entry name" value="C2 domain (Calcium/lipid-binding domain, CaLB)"/>
    <property type="match status" value="2"/>
</dbReference>
<dbReference type="CTD" id="57586"/>
<gene>
    <name evidence="5" type="primary">SYT13</name>
</gene>
<dbReference type="PANTHER" id="PTHR10024:SF250">
    <property type="entry name" value="SYNAPTOTAGMIN-13"/>
    <property type="match status" value="1"/>
</dbReference>
<dbReference type="InParanoid" id="A0A6P7Y0W4"/>
<dbReference type="GO" id="GO:0030424">
    <property type="term" value="C:axon"/>
    <property type="evidence" value="ECO:0007669"/>
    <property type="project" value="TreeGrafter"/>
</dbReference>
<dbReference type="GO" id="GO:0031045">
    <property type="term" value="C:dense core granule"/>
    <property type="evidence" value="ECO:0007669"/>
    <property type="project" value="TreeGrafter"/>
</dbReference>
<dbReference type="PANTHER" id="PTHR10024">
    <property type="entry name" value="SYNAPTOTAGMIN"/>
    <property type="match status" value="1"/>
</dbReference>
<feature type="domain" description="C2" evidence="3">
    <location>
        <begin position="286"/>
        <end position="422"/>
    </location>
</feature>
<dbReference type="GO" id="GO:0005509">
    <property type="term" value="F:calcium ion binding"/>
    <property type="evidence" value="ECO:0007669"/>
    <property type="project" value="TreeGrafter"/>
</dbReference>
<dbReference type="SMART" id="SM00239">
    <property type="entry name" value="C2"/>
    <property type="match status" value="2"/>
</dbReference>
<dbReference type="Proteomes" id="UP000515156">
    <property type="component" value="Chromosome 4"/>
</dbReference>
<dbReference type="GO" id="GO:0048791">
    <property type="term" value="P:calcium ion-regulated exocytosis of neurotransmitter"/>
    <property type="evidence" value="ECO:0007669"/>
    <property type="project" value="TreeGrafter"/>
</dbReference>
<dbReference type="GO" id="GO:0001786">
    <property type="term" value="F:phosphatidylserine binding"/>
    <property type="evidence" value="ECO:0007669"/>
    <property type="project" value="TreeGrafter"/>
</dbReference>
<evidence type="ECO:0000256" key="2">
    <source>
        <dbReference type="SAM" id="MobiDB-lite"/>
    </source>
</evidence>
<dbReference type="OrthoDB" id="9997431at2759"/>
<feature type="region of interest" description="Disordered" evidence="2">
    <location>
        <begin position="42"/>
        <end position="70"/>
    </location>
</feature>
<dbReference type="GO" id="GO:0000149">
    <property type="term" value="F:SNARE binding"/>
    <property type="evidence" value="ECO:0007669"/>
    <property type="project" value="TreeGrafter"/>
</dbReference>
<sequence>MFPTPLIALGATLGTLTGLLALCSLTFLCKCVRTGKMPLDRVEDTGRKSSKSTVVQPHQQFSIQKSTEPVQPQTQLKSPWICKIMLAMTSPHMVNEMSDDMRKSAEETMTAAGDHQGSHESGGLDQSSEDIFILSTNGEGENGGTMEDFNLEKPLTSQVPKLHYSLEYDCQKAELSVSLLEALVRSSEVNQDTACDCYILGSLTTCSGTVDARTGLVRKASYMTWEDILFFSLTQEEQAEASLCITLWNCDKFSRQSIMGQGKFNVATPCGTDCWVHLNIPEETPAVAEILLSISYLPSANRLIMVLIKARNLHLCTHGNLQGKDVSVKITLWHQDLKVRKKQSKQSRKQINPIWNEMTMFELPQELLEASSVELEMICQETRSRQTCLLGRCYLGLQYEGTGSSHWQKMMKNPRRQITKWHKLCQ</sequence>